<organism evidence="2 3">
    <name type="scientific">Durusdinium trenchii</name>
    <dbReference type="NCBI Taxonomy" id="1381693"/>
    <lineage>
        <taxon>Eukaryota</taxon>
        <taxon>Sar</taxon>
        <taxon>Alveolata</taxon>
        <taxon>Dinophyceae</taxon>
        <taxon>Suessiales</taxon>
        <taxon>Symbiodiniaceae</taxon>
        <taxon>Durusdinium</taxon>
    </lineage>
</organism>
<sequence length="449" mass="50050">MRALRNLWTRTTDLLTGSAARATAVQRIYVSSADPAEAEEEVVAEPVSTTPASQHHSPKRGPSTAWKSSTQEDVKLEVEDLPDDAPHVVTFSEDARNGYSGHAQDRERWLEATKIQAMTRGPDATRKELRLPDSSPERPEGLNPLWMRVLIKMMKGTSSLMKFQGIFGDNASSRICNRRIQRLPRLALSRPEMQGAGYALQTITTCSTLLWQITGGRQGRLQAWRLHFLASHGDLVAKGFASPRRDVADLTQRGDAPSLTHWTSRFGADQSPKRRLDWAAHRNDRCARTARWLSHLARWCLLLWRSSCQRSRDAKRQANKGLPCRKPPSEGPCVPHGRLGPRRAARSRRGLHRRAEAVEPAYDRAGKGRTQTLEWQRENDLDNSHGADLTPSLSSSFTAGMRPASTLPISLKPSRSPQICICGLFHKNISKGGWFEGVGAHLPCRMTCG</sequence>
<comment type="caution">
    <text evidence="2">The sequence shown here is derived from an EMBL/GenBank/DDBJ whole genome shotgun (WGS) entry which is preliminary data.</text>
</comment>
<proteinExistence type="predicted"/>
<dbReference type="Proteomes" id="UP001642484">
    <property type="component" value="Unassembled WGS sequence"/>
</dbReference>
<keyword evidence="3" id="KW-1185">Reference proteome</keyword>
<reference evidence="2 3" key="1">
    <citation type="submission" date="2024-02" db="EMBL/GenBank/DDBJ databases">
        <authorList>
            <person name="Chen Y."/>
            <person name="Shah S."/>
            <person name="Dougan E. K."/>
            <person name="Thang M."/>
            <person name="Chan C."/>
        </authorList>
    </citation>
    <scope>NUCLEOTIDE SEQUENCE [LARGE SCALE GENOMIC DNA]</scope>
</reference>
<feature type="region of interest" description="Disordered" evidence="1">
    <location>
        <begin position="317"/>
        <end position="352"/>
    </location>
</feature>
<evidence type="ECO:0000313" key="3">
    <source>
        <dbReference type="Proteomes" id="UP001642484"/>
    </source>
</evidence>
<feature type="region of interest" description="Disordered" evidence="1">
    <location>
        <begin position="36"/>
        <end position="71"/>
    </location>
</feature>
<dbReference type="EMBL" id="CAXAMN010027228">
    <property type="protein sequence ID" value="CAK9109410.1"/>
    <property type="molecule type" value="Genomic_DNA"/>
</dbReference>
<gene>
    <name evidence="2" type="ORF">CCMP2556_LOCUS50938</name>
</gene>
<evidence type="ECO:0000313" key="2">
    <source>
        <dbReference type="EMBL" id="CAK9109410.1"/>
    </source>
</evidence>
<feature type="compositionally biased region" description="Basic residues" evidence="1">
    <location>
        <begin position="339"/>
        <end position="352"/>
    </location>
</feature>
<evidence type="ECO:0000256" key="1">
    <source>
        <dbReference type="SAM" id="MobiDB-lite"/>
    </source>
</evidence>
<accession>A0ABP0SAV6</accession>
<protein>
    <submittedName>
        <fullName evidence="2">Uncharacterized protein</fullName>
    </submittedName>
</protein>
<name>A0ABP0SAV6_9DINO</name>